<accession>A0ABR3F731</accession>
<keyword evidence="1" id="KW-0548">Nucleotidyltransferase</keyword>
<dbReference type="PANTHER" id="PTHR23079:SF55">
    <property type="entry name" value="RNA-DIRECTED RNA POLYMERASE"/>
    <property type="match status" value="1"/>
</dbReference>
<comment type="catalytic activity">
    <reaction evidence="1">
        <text>RNA(n) + a ribonucleoside 5'-triphosphate = RNA(n+1) + diphosphate</text>
        <dbReference type="Rhea" id="RHEA:21248"/>
        <dbReference type="Rhea" id="RHEA-COMP:14527"/>
        <dbReference type="Rhea" id="RHEA-COMP:17342"/>
        <dbReference type="ChEBI" id="CHEBI:33019"/>
        <dbReference type="ChEBI" id="CHEBI:61557"/>
        <dbReference type="ChEBI" id="CHEBI:140395"/>
        <dbReference type="EC" id="2.7.7.48"/>
    </reaction>
</comment>
<keyword evidence="1" id="KW-0808">Transferase</keyword>
<protein>
    <recommendedName>
        <fullName evidence="1">RNA-dependent RNA polymerase</fullName>
        <ecNumber evidence="1">2.7.7.48</ecNumber>
    </recommendedName>
</protein>
<keyword evidence="4" id="KW-1185">Reference proteome</keyword>
<evidence type="ECO:0000259" key="2">
    <source>
        <dbReference type="Pfam" id="PF05183"/>
    </source>
</evidence>
<comment type="caution">
    <text evidence="3">The sequence shown here is derived from an EMBL/GenBank/DDBJ whole genome shotgun (WGS) entry which is preliminary data.</text>
</comment>
<keyword evidence="1" id="KW-0694">RNA-binding</keyword>
<sequence>MTNRCGLGNLSFFKAIKERFGLPESPSAVQFCVFGAKGMLLCDRKVKDDGRPEIWLRKSQIKIRYDPDSPVDISHLTVDILRLPRVRTPARLSVKAIIDLHHNGVSVAAFVDALKADLARTIELLLDWGLDVSDSSSRRMLSLHGELSKAARNLQREWKARAESIFDDRSERKDEIQSTYLRGADKVLLTPYADHIELAKKRGDKNLQHDLELIKTHVEKMKRKFEEKYGGGSFIAKHIVARQDALQSVSREFCYQPQLEDIKAITDQRTLARVRASYVYELCKSNTGQQFSWMVAFRELCSIKAEVSSPFRPVVVDFADNFKLTKAATQA</sequence>
<evidence type="ECO:0000313" key="4">
    <source>
        <dbReference type="Proteomes" id="UP001465976"/>
    </source>
</evidence>
<comment type="similarity">
    <text evidence="1">Belongs to the RdRP family.</text>
</comment>
<keyword evidence="1" id="KW-0696">RNA-directed RNA polymerase</keyword>
<proteinExistence type="inferred from homology"/>
<dbReference type="InterPro" id="IPR057596">
    <property type="entry name" value="RDRP_core"/>
</dbReference>
<dbReference type="Pfam" id="PF05183">
    <property type="entry name" value="RdRP"/>
    <property type="match status" value="1"/>
</dbReference>
<dbReference type="EC" id="2.7.7.48" evidence="1"/>
<dbReference type="EMBL" id="JBAHYK010000839">
    <property type="protein sequence ID" value="KAL0571012.1"/>
    <property type="molecule type" value="Genomic_DNA"/>
</dbReference>
<organism evidence="3 4">
    <name type="scientific">Marasmius crinis-equi</name>
    <dbReference type="NCBI Taxonomy" id="585013"/>
    <lineage>
        <taxon>Eukaryota</taxon>
        <taxon>Fungi</taxon>
        <taxon>Dikarya</taxon>
        <taxon>Basidiomycota</taxon>
        <taxon>Agaricomycotina</taxon>
        <taxon>Agaricomycetes</taxon>
        <taxon>Agaricomycetidae</taxon>
        <taxon>Agaricales</taxon>
        <taxon>Marasmiineae</taxon>
        <taxon>Marasmiaceae</taxon>
        <taxon>Marasmius</taxon>
    </lineage>
</organism>
<name>A0ABR3F731_9AGAR</name>
<evidence type="ECO:0000256" key="1">
    <source>
        <dbReference type="RuleBase" id="RU363098"/>
    </source>
</evidence>
<reference evidence="3 4" key="1">
    <citation type="submission" date="2024-02" db="EMBL/GenBank/DDBJ databases">
        <title>A draft genome for the cacao thread blight pathogen Marasmius crinis-equi.</title>
        <authorList>
            <person name="Cohen S.P."/>
            <person name="Baruah I.K."/>
            <person name="Amoako-Attah I."/>
            <person name="Bukari Y."/>
            <person name="Meinhardt L.W."/>
            <person name="Bailey B.A."/>
        </authorList>
    </citation>
    <scope>NUCLEOTIDE SEQUENCE [LARGE SCALE GENOMIC DNA]</scope>
    <source>
        <strain evidence="3 4">GH-76</strain>
    </source>
</reference>
<evidence type="ECO:0000313" key="3">
    <source>
        <dbReference type="EMBL" id="KAL0571012.1"/>
    </source>
</evidence>
<feature type="domain" description="RDRP core" evidence="2">
    <location>
        <begin position="1"/>
        <end position="148"/>
    </location>
</feature>
<gene>
    <name evidence="3" type="ORF">V5O48_010945</name>
</gene>
<dbReference type="InterPro" id="IPR007855">
    <property type="entry name" value="RDRP"/>
</dbReference>
<dbReference type="Proteomes" id="UP001465976">
    <property type="component" value="Unassembled WGS sequence"/>
</dbReference>
<dbReference type="PANTHER" id="PTHR23079">
    <property type="entry name" value="RNA-DEPENDENT RNA POLYMERASE"/>
    <property type="match status" value="1"/>
</dbReference>